<dbReference type="EMBL" id="FTOA01000003">
    <property type="protein sequence ID" value="SIS76121.1"/>
    <property type="molecule type" value="Genomic_DNA"/>
</dbReference>
<feature type="transmembrane region" description="Helical" evidence="8">
    <location>
        <begin position="255"/>
        <end position="274"/>
    </location>
</feature>
<organism evidence="10 11">
    <name type="scientific">Insolitispirillum peregrinum</name>
    <dbReference type="NCBI Taxonomy" id="80876"/>
    <lineage>
        <taxon>Bacteria</taxon>
        <taxon>Pseudomonadati</taxon>
        <taxon>Pseudomonadota</taxon>
        <taxon>Alphaproteobacteria</taxon>
        <taxon>Rhodospirillales</taxon>
        <taxon>Novispirillaceae</taxon>
        <taxon>Insolitispirillum</taxon>
    </lineage>
</organism>
<feature type="transmembrane region" description="Helical" evidence="8">
    <location>
        <begin position="376"/>
        <end position="397"/>
    </location>
</feature>
<dbReference type="InterPro" id="IPR004812">
    <property type="entry name" value="Efflux_drug-R_Bcr/CmlA"/>
</dbReference>
<dbReference type="NCBIfam" id="NF008314">
    <property type="entry name" value="PRK11102.1"/>
    <property type="match status" value="1"/>
</dbReference>
<dbReference type="GO" id="GO:1990961">
    <property type="term" value="P:xenobiotic detoxification by transmembrane export across the plasma membrane"/>
    <property type="evidence" value="ECO:0007669"/>
    <property type="project" value="InterPro"/>
</dbReference>
<evidence type="ECO:0000256" key="3">
    <source>
        <dbReference type="ARBA" id="ARBA00022448"/>
    </source>
</evidence>
<dbReference type="InterPro" id="IPR011701">
    <property type="entry name" value="MFS"/>
</dbReference>
<feature type="transmembrane region" description="Helical" evidence="8">
    <location>
        <begin position="286"/>
        <end position="304"/>
    </location>
</feature>
<dbReference type="Proteomes" id="UP000185678">
    <property type="component" value="Unassembled WGS sequence"/>
</dbReference>
<evidence type="ECO:0000256" key="4">
    <source>
        <dbReference type="ARBA" id="ARBA00022475"/>
    </source>
</evidence>
<evidence type="ECO:0000256" key="6">
    <source>
        <dbReference type="ARBA" id="ARBA00022989"/>
    </source>
</evidence>
<gene>
    <name evidence="10" type="ORF">SAMN05421779_103497</name>
</gene>
<evidence type="ECO:0000256" key="7">
    <source>
        <dbReference type="ARBA" id="ARBA00023136"/>
    </source>
</evidence>
<feature type="transmembrane region" description="Helical" evidence="8">
    <location>
        <begin position="51"/>
        <end position="70"/>
    </location>
</feature>
<evidence type="ECO:0000313" key="11">
    <source>
        <dbReference type="Proteomes" id="UP000185678"/>
    </source>
</evidence>
<evidence type="ECO:0000256" key="5">
    <source>
        <dbReference type="ARBA" id="ARBA00022692"/>
    </source>
</evidence>
<evidence type="ECO:0000259" key="9">
    <source>
        <dbReference type="PROSITE" id="PS50850"/>
    </source>
</evidence>
<dbReference type="AlphaFoldDB" id="A0A1N7LQY6"/>
<feature type="transmembrane region" description="Helical" evidence="8">
    <location>
        <begin position="349"/>
        <end position="370"/>
    </location>
</feature>
<evidence type="ECO:0000313" key="10">
    <source>
        <dbReference type="EMBL" id="SIS76121.1"/>
    </source>
</evidence>
<evidence type="ECO:0000256" key="8">
    <source>
        <dbReference type="RuleBase" id="RU365088"/>
    </source>
</evidence>
<accession>A0A1N7LQY6</accession>
<dbReference type="InterPro" id="IPR020846">
    <property type="entry name" value="MFS_dom"/>
</dbReference>
<protein>
    <recommendedName>
        <fullName evidence="8">Bcr/CflA family efflux transporter</fullName>
    </recommendedName>
</protein>
<sequence>MSHPSLPHPLTRTRWGLIILASLAIFGPLSIDLYLPALPQIGRDLGVDAGMMQWTLSGFLLGFCIGMLIYGPVSDAIGRRPVILFGIALFIAASLACAFARSIELLIALRFLQAFGGGAAAVLGRAIVRDVYPRDAAARILSLVALVTAITPMMAPLVGGQLLYFWDWTAVFWLLAVYGVIAFAITWFAIPEPHPPERRSGLRLSAAMAVYGRLLTDRAAWGCVLCAGGTFAAMFAYIAGTPFVYIEHFQVSPQLYGFLFGINILSQMLFTVANSRLVSRWPLTTLSLRAALIAFASSIPLLLAGVFGVGGLWAIVLPLLPIIGVTAMQSSNMTARIMALYPNNVGAAAAALTSACFGCGAVSSFLVSLLNDGTPTAMVVVVCLCCAIAVLGLTPVFRRTSEQL</sequence>
<dbReference type="GO" id="GO:0015385">
    <property type="term" value="F:sodium:proton antiporter activity"/>
    <property type="evidence" value="ECO:0007669"/>
    <property type="project" value="TreeGrafter"/>
</dbReference>
<dbReference type="CDD" id="cd17320">
    <property type="entry name" value="MFS_MdfA_MDR_like"/>
    <property type="match status" value="1"/>
</dbReference>
<dbReference type="RefSeq" id="WP_076400206.1">
    <property type="nucleotide sequence ID" value="NZ_FTOA01000003.1"/>
</dbReference>
<dbReference type="Pfam" id="PF07690">
    <property type="entry name" value="MFS_1"/>
    <property type="match status" value="1"/>
</dbReference>
<feature type="transmembrane region" description="Helical" evidence="8">
    <location>
        <begin position="310"/>
        <end position="328"/>
    </location>
</feature>
<keyword evidence="6 8" id="KW-1133">Transmembrane helix</keyword>
<dbReference type="Gene3D" id="1.20.1720.10">
    <property type="entry name" value="Multidrug resistance protein D"/>
    <property type="match status" value="1"/>
</dbReference>
<evidence type="ECO:0000256" key="1">
    <source>
        <dbReference type="ARBA" id="ARBA00004651"/>
    </source>
</evidence>
<keyword evidence="3 8" id="KW-0813">Transport</keyword>
<dbReference type="SUPFAM" id="SSF103473">
    <property type="entry name" value="MFS general substrate transporter"/>
    <property type="match status" value="1"/>
</dbReference>
<dbReference type="GO" id="GO:0005886">
    <property type="term" value="C:plasma membrane"/>
    <property type="evidence" value="ECO:0007669"/>
    <property type="project" value="UniProtKB-SubCell"/>
</dbReference>
<feature type="transmembrane region" description="Helical" evidence="8">
    <location>
        <begin position="107"/>
        <end position="128"/>
    </location>
</feature>
<feature type="transmembrane region" description="Helical" evidence="8">
    <location>
        <begin position="82"/>
        <end position="101"/>
    </location>
</feature>
<feature type="transmembrane region" description="Helical" evidence="8">
    <location>
        <begin position="140"/>
        <end position="164"/>
    </location>
</feature>
<feature type="domain" description="Major facilitator superfamily (MFS) profile" evidence="9">
    <location>
        <begin position="16"/>
        <end position="401"/>
    </location>
</feature>
<dbReference type="FunFam" id="1.20.1720.10:FF:000005">
    <property type="entry name" value="Bcr/CflA family efflux transporter"/>
    <property type="match status" value="1"/>
</dbReference>
<dbReference type="PANTHER" id="PTHR23502:SF132">
    <property type="entry name" value="POLYAMINE TRANSPORTER 2-RELATED"/>
    <property type="match status" value="1"/>
</dbReference>
<comment type="similarity">
    <text evidence="2 8">Belongs to the major facilitator superfamily. Bcr/CmlA family.</text>
</comment>
<dbReference type="InterPro" id="IPR036259">
    <property type="entry name" value="MFS_trans_sf"/>
</dbReference>
<keyword evidence="11" id="KW-1185">Reference proteome</keyword>
<keyword evidence="5 8" id="KW-0812">Transmembrane</keyword>
<keyword evidence="7 8" id="KW-0472">Membrane</keyword>
<keyword evidence="4" id="KW-1003">Cell membrane</keyword>
<feature type="transmembrane region" description="Helical" evidence="8">
    <location>
        <begin position="170"/>
        <end position="190"/>
    </location>
</feature>
<dbReference type="STRING" id="80876.SAMN05421779_103497"/>
<feature type="transmembrane region" description="Helical" evidence="8">
    <location>
        <begin position="12"/>
        <end position="31"/>
    </location>
</feature>
<keyword evidence="8" id="KW-0997">Cell inner membrane</keyword>
<dbReference type="NCBIfam" id="TIGR00710">
    <property type="entry name" value="efflux_Bcr_CflA"/>
    <property type="match status" value="1"/>
</dbReference>
<proteinExistence type="inferred from homology"/>
<feature type="transmembrane region" description="Helical" evidence="8">
    <location>
        <begin position="219"/>
        <end position="240"/>
    </location>
</feature>
<evidence type="ECO:0000256" key="2">
    <source>
        <dbReference type="ARBA" id="ARBA00006236"/>
    </source>
</evidence>
<comment type="subcellular location">
    <subcellularLocation>
        <location evidence="8">Cell inner membrane</location>
        <topology evidence="8">Multi-pass membrane protein</topology>
    </subcellularLocation>
    <subcellularLocation>
        <location evidence="1">Cell membrane</location>
        <topology evidence="1">Multi-pass membrane protein</topology>
    </subcellularLocation>
</comment>
<dbReference type="PROSITE" id="PS50850">
    <property type="entry name" value="MFS"/>
    <property type="match status" value="1"/>
</dbReference>
<reference evidence="10 11" key="1">
    <citation type="submission" date="2017-01" db="EMBL/GenBank/DDBJ databases">
        <authorList>
            <person name="Mah S.A."/>
            <person name="Swanson W.J."/>
            <person name="Moy G.W."/>
            <person name="Vacquier V.D."/>
        </authorList>
    </citation>
    <scope>NUCLEOTIDE SEQUENCE [LARGE SCALE GENOMIC DNA]</scope>
    <source>
        <strain evidence="10 11">DSM 11589</strain>
    </source>
</reference>
<name>A0A1N7LQY6_9PROT</name>
<dbReference type="GO" id="GO:0042910">
    <property type="term" value="F:xenobiotic transmembrane transporter activity"/>
    <property type="evidence" value="ECO:0007669"/>
    <property type="project" value="InterPro"/>
</dbReference>
<dbReference type="PANTHER" id="PTHR23502">
    <property type="entry name" value="MAJOR FACILITATOR SUPERFAMILY"/>
    <property type="match status" value="1"/>
</dbReference>